<proteinExistence type="predicted"/>
<dbReference type="AlphaFoldDB" id="A0A2P2NU68"/>
<organism evidence="1">
    <name type="scientific">Rhizophora mucronata</name>
    <name type="common">Asiatic mangrove</name>
    <dbReference type="NCBI Taxonomy" id="61149"/>
    <lineage>
        <taxon>Eukaryota</taxon>
        <taxon>Viridiplantae</taxon>
        <taxon>Streptophyta</taxon>
        <taxon>Embryophyta</taxon>
        <taxon>Tracheophyta</taxon>
        <taxon>Spermatophyta</taxon>
        <taxon>Magnoliopsida</taxon>
        <taxon>eudicotyledons</taxon>
        <taxon>Gunneridae</taxon>
        <taxon>Pentapetalae</taxon>
        <taxon>rosids</taxon>
        <taxon>fabids</taxon>
        <taxon>Malpighiales</taxon>
        <taxon>Rhizophoraceae</taxon>
        <taxon>Rhizophora</taxon>
    </lineage>
</organism>
<evidence type="ECO:0000313" key="1">
    <source>
        <dbReference type="EMBL" id="MBX46052.1"/>
    </source>
</evidence>
<reference evidence="1" key="1">
    <citation type="submission" date="2018-02" db="EMBL/GenBank/DDBJ databases">
        <title>Rhizophora mucronata_Transcriptome.</title>
        <authorList>
            <person name="Meera S.P."/>
            <person name="Sreeshan A."/>
            <person name="Augustine A."/>
        </authorList>
    </citation>
    <scope>NUCLEOTIDE SEQUENCE</scope>
    <source>
        <tissue evidence="1">Leaf</tissue>
    </source>
</reference>
<protein>
    <submittedName>
        <fullName evidence="1">Uncharacterized protein</fullName>
    </submittedName>
</protein>
<accession>A0A2P2NU68</accession>
<sequence length="23" mass="2458">MPSFLVLSSEHLEPSKGATTIRG</sequence>
<dbReference type="EMBL" id="GGEC01065568">
    <property type="protein sequence ID" value="MBX46052.1"/>
    <property type="molecule type" value="Transcribed_RNA"/>
</dbReference>
<name>A0A2P2NU68_RHIMU</name>